<dbReference type="GO" id="GO:0009307">
    <property type="term" value="P:DNA restriction-modification system"/>
    <property type="evidence" value="ECO:0007669"/>
    <property type="project" value="UniProtKB-KW"/>
</dbReference>
<dbReference type="eggNOG" id="COG0732">
    <property type="taxonomic scope" value="Bacteria"/>
</dbReference>
<keyword evidence="4" id="KW-1185">Reference proteome</keyword>
<sequence length="135" mass="15186">MRIKSLFHSIVDKARFVEMFGDMVLNPNGWDKYKIGELCDVRDGTHDSPQYYSKGYPLVTSKNVSAGKIDLSDCSLICEDDYQKINQRSKVDYGDILMPMIGTVGNPVIVDLEPEFAIKNVALIKFKENSNPFGS</sequence>
<comment type="caution">
    <text evidence="3">The sequence shown here is derived from an EMBL/GenBank/DDBJ whole genome shotgun (WGS) entry which is preliminary data.</text>
</comment>
<protein>
    <recommendedName>
        <fullName evidence="5">Type I restriction modification DNA specificity domain-containing protein</fullName>
    </recommendedName>
</protein>
<dbReference type="PANTHER" id="PTHR30408">
    <property type="entry name" value="TYPE-1 RESTRICTION ENZYME ECOKI SPECIFICITY PROTEIN"/>
    <property type="match status" value="1"/>
</dbReference>
<keyword evidence="2" id="KW-0238">DNA-binding</keyword>
<feature type="non-terminal residue" evidence="3">
    <location>
        <position position="135"/>
    </location>
</feature>
<dbReference type="SUPFAM" id="SSF116734">
    <property type="entry name" value="DNA methylase specificity domain"/>
    <property type="match status" value="1"/>
</dbReference>
<dbReference type="GO" id="GO:0003677">
    <property type="term" value="F:DNA binding"/>
    <property type="evidence" value="ECO:0007669"/>
    <property type="project" value="UniProtKB-KW"/>
</dbReference>
<dbReference type="Gene3D" id="3.90.220.20">
    <property type="entry name" value="DNA methylase specificity domains"/>
    <property type="match status" value="1"/>
</dbReference>
<dbReference type="InterPro" id="IPR044946">
    <property type="entry name" value="Restrct_endonuc_typeI_TRD_sf"/>
</dbReference>
<dbReference type="AlphaFoldDB" id="C2KVI7"/>
<organism evidence="3 4">
    <name type="scientific">Oribacterium sinus F0268</name>
    <dbReference type="NCBI Taxonomy" id="585501"/>
    <lineage>
        <taxon>Bacteria</taxon>
        <taxon>Bacillati</taxon>
        <taxon>Bacillota</taxon>
        <taxon>Clostridia</taxon>
        <taxon>Lachnospirales</taxon>
        <taxon>Lachnospiraceae</taxon>
        <taxon>Oribacterium</taxon>
    </lineage>
</organism>
<dbReference type="STRING" id="585501.HMPREF6123_0506"/>
<keyword evidence="1" id="KW-0680">Restriction system</keyword>
<dbReference type="InParanoid" id="C2KVI7"/>
<accession>C2KVI7</accession>
<evidence type="ECO:0008006" key="5">
    <source>
        <dbReference type="Google" id="ProtNLM"/>
    </source>
</evidence>
<dbReference type="Proteomes" id="UP000004121">
    <property type="component" value="Unassembled WGS sequence"/>
</dbReference>
<evidence type="ECO:0000313" key="3">
    <source>
        <dbReference type="EMBL" id="EEJ52218.1"/>
    </source>
</evidence>
<evidence type="ECO:0000256" key="2">
    <source>
        <dbReference type="ARBA" id="ARBA00023125"/>
    </source>
</evidence>
<reference evidence="3 4" key="1">
    <citation type="submission" date="2009-04" db="EMBL/GenBank/DDBJ databases">
        <authorList>
            <person name="Qin X."/>
            <person name="Bachman B."/>
            <person name="Battles P."/>
            <person name="Bell A."/>
            <person name="Bess C."/>
            <person name="Bickham C."/>
            <person name="Chaboub L."/>
            <person name="Chen D."/>
            <person name="Coyle M."/>
            <person name="Deiros D.R."/>
            <person name="Dinh H."/>
            <person name="Forbes L."/>
            <person name="Fowler G."/>
            <person name="Francisco L."/>
            <person name="Fu Q."/>
            <person name="Gubbala S."/>
            <person name="Hale W."/>
            <person name="Han Y."/>
            <person name="Hemphill L."/>
            <person name="Highlander S.K."/>
            <person name="Hirani K."/>
            <person name="Hogues M."/>
            <person name="Jackson L."/>
            <person name="Jakkamsetti A."/>
            <person name="Javaid M."/>
            <person name="Jiang H."/>
            <person name="Korchina V."/>
            <person name="Kovar C."/>
            <person name="Lara F."/>
            <person name="Lee S."/>
            <person name="Mata R."/>
            <person name="Mathew T."/>
            <person name="Moen C."/>
            <person name="Morales K."/>
            <person name="Munidasa M."/>
            <person name="Nazareth L."/>
            <person name="Ngo R."/>
            <person name="Nguyen L."/>
            <person name="Okwuonu G."/>
            <person name="Ongeri F."/>
            <person name="Patil S."/>
            <person name="Petrosino J."/>
            <person name="Pham C."/>
            <person name="Pham P."/>
            <person name="Pu L.-L."/>
            <person name="Puazo M."/>
            <person name="Raj R."/>
            <person name="Reid J."/>
            <person name="Rouhana J."/>
            <person name="Saada N."/>
            <person name="Shang Y."/>
            <person name="Simmons D."/>
            <person name="Thornton R."/>
            <person name="Warren J."/>
            <person name="Weissenberger G."/>
            <person name="Zhang J."/>
            <person name="Zhang L."/>
            <person name="Zhou C."/>
            <person name="Zhu D."/>
            <person name="Muzny D."/>
            <person name="Worley K."/>
            <person name="Gibbs R."/>
        </authorList>
    </citation>
    <scope>NUCLEOTIDE SEQUENCE [LARGE SCALE GENOMIC DNA]</scope>
    <source>
        <strain evidence="3 4">F0268</strain>
    </source>
</reference>
<name>C2KVI7_9FIRM</name>
<dbReference type="PANTHER" id="PTHR30408:SF12">
    <property type="entry name" value="TYPE I RESTRICTION ENZYME MJAVIII SPECIFICITY SUBUNIT"/>
    <property type="match status" value="1"/>
</dbReference>
<proteinExistence type="predicted"/>
<gene>
    <name evidence="3" type="ORF">HMPREF6123_0506</name>
</gene>
<dbReference type="InterPro" id="IPR052021">
    <property type="entry name" value="Type-I_RS_S_subunit"/>
</dbReference>
<evidence type="ECO:0000313" key="4">
    <source>
        <dbReference type="Proteomes" id="UP000004121"/>
    </source>
</evidence>
<dbReference type="HOGENOM" id="CLU_1900682_0_0_9"/>
<evidence type="ECO:0000256" key="1">
    <source>
        <dbReference type="ARBA" id="ARBA00022747"/>
    </source>
</evidence>
<dbReference type="EMBL" id="ACKX01000054">
    <property type="protein sequence ID" value="EEJ52218.1"/>
    <property type="molecule type" value="Genomic_DNA"/>
</dbReference>